<sequence>MAHNELNEQTSPYLLQHADNPVHWKAWSDEAFAIAQELNKPILLSVGYAACHWCHVMAHESFEDSETAHVMNDKFINIKVDREEHPDVDALYQKSISVMGQQGGWPLTVFLTPFGQPFWGGTYFPKTAAYGRPSFKDVLGSISDVFHEQKENVVKNVRAISEAIEEEAKPKGDGKLTIKSLTNLVGNMHQALDPVHGGLSGAPKFPQPVLFDFLWRANWIKQDKKMEDLIHLSLEKMCLGGIYDHLGGGFARYSTDEEWLAPHFEKMLYDNALLVSLLTMVWRKHPNALFKRSIIETINWVFAEMSLQTPHGLALAAALDADSEGVEGKFYVWDEAEIDEILGDKAKSFKEAYDISGDGNWEGSTILRRITPFTSLSDEKDLNTARKTLYQTRLKRIAPQRDDKVLTDWNAMMIKALCEAGLVFDRPDWIAKAQEIYACLLKLMIKDNQLHHSWCKGKLGSNAYLEDYANLSMAGLALYEVTGDVSYFDQVKSWVDYLDLAFWDKNTKGYNFAGEQTVEDFPVQQKPIQDNATPSGNGLMANVLCDLYHLSGNDHYKERFENLIQTFGSSHPNEIFGTPGLCSALIRFEKMETIAILGPLTDNDTKLLINKASHYPSPSRKLLLGGNSPQIQGPESLKGKEMSDHKPTVYICQFGSCSMPITTLDGLEGTLSSLPE</sequence>
<dbReference type="PANTHER" id="PTHR42899">
    <property type="entry name" value="SPERMATOGENESIS-ASSOCIATED PROTEIN 20"/>
    <property type="match status" value="1"/>
</dbReference>
<evidence type="ECO:0000259" key="2">
    <source>
        <dbReference type="Pfam" id="PF03190"/>
    </source>
</evidence>
<reference evidence="3 4" key="1">
    <citation type="submission" date="2016-07" db="EMBL/GenBank/DDBJ databases">
        <authorList>
            <person name="Lefevre C.T."/>
        </authorList>
    </citation>
    <scope>NUCLEOTIDE SEQUENCE [LARGE SCALE GENOMIC DNA]</scope>
    <source>
        <strain evidence="3">PR1</strain>
    </source>
</reference>
<dbReference type="GO" id="GO:0005975">
    <property type="term" value="P:carbohydrate metabolic process"/>
    <property type="evidence" value="ECO:0007669"/>
    <property type="project" value="InterPro"/>
</dbReference>
<dbReference type="InterPro" id="IPR004879">
    <property type="entry name" value="Ssp411-like_TRX"/>
</dbReference>
<feature type="domain" description="Spermatogenesis-associated protein 20-like TRX" evidence="2">
    <location>
        <begin position="4"/>
        <end position="164"/>
    </location>
</feature>
<dbReference type="Pfam" id="PF03190">
    <property type="entry name" value="Thioredox_DsbH"/>
    <property type="match status" value="1"/>
</dbReference>
<evidence type="ECO:0000313" key="4">
    <source>
        <dbReference type="Proteomes" id="UP000231658"/>
    </source>
</evidence>
<dbReference type="InterPro" id="IPR012341">
    <property type="entry name" value="6hp_glycosidase-like_sf"/>
</dbReference>
<organism evidence="3 4">
    <name type="scientific">Candidatus Terasakiella magnetica</name>
    <dbReference type="NCBI Taxonomy" id="1867952"/>
    <lineage>
        <taxon>Bacteria</taxon>
        <taxon>Pseudomonadati</taxon>
        <taxon>Pseudomonadota</taxon>
        <taxon>Alphaproteobacteria</taxon>
        <taxon>Rhodospirillales</taxon>
        <taxon>Terasakiellaceae</taxon>
        <taxon>Terasakiella</taxon>
    </lineage>
</organism>
<dbReference type="Gene3D" id="1.50.10.10">
    <property type="match status" value="1"/>
</dbReference>
<dbReference type="AlphaFoldDB" id="A0A1C3RGG9"/>
<dbReference type="Proteomes" id="UP000231658">
    <property type="component" value="Unassembled WGS sequence"/>
</dbReference>
<dbReference type="PANTHER" id="PTHR42899:SF1">
    <property type="entry name" value="SPERMATOGENESIS-ASSOCIATED PROTEIN 20"/>
    <property type="match status" value="1"/>
</dbReference>
<dbReference type="InterPro" id="IPR036249">
    <property type="entry name" value="Thioredoxin-like_sf"/>
</dbReference>
<dbReference type="InterPro" id="IPR008928">
    <property type="entry name" value="6-hairpin_glycosidase_sf"/>
</dbReference>
<name>A0A1C3RGG9_9PROT</name>
<dbReference type="SUPFAM" id="SSF48208">
    <property type="entry name" value="Six-hairpin glycosidases"/>
    <property type="match status" value="1"/>
</dbReference>
<gene>
    <name evidence="3" type="ORF">MTBPR1_20203</name>
</gene>
<protein>
    <recommendedName>
        <fullName evidence="2">Spermatogenesis-associated protein 20-like TRX domain-containing protein</fullName>
    </recommendedName>
</protein>
<feature type="region of interest" description="Disordered" evidence="1">
    <location>
        <begin position="619"/>
        <end position="642"/>
    </location>
</feature>
<evidence type="ECO:0000313" key="3">
    <source>
        <dbReference type="EMBL" id="SCA56355.1"/>
    </source>
</evidence>
<dbReference type="SUPFAM" id="SSF52833">
    <property type="entry name" value="Thioredoxin-like"/>
    <property type="match status" value="1"/>
</dbReference>
<dbReference type="Gene3D" id="3.40.30.10">
    <property type="entry name" value="Glutaredoxin"/>
    <property type="match status" value="1"/>
</dbReference>
<dbReference type="STRING" id="1867952.MTBPR1_20203"/>
<dbReference type="OrthoDB" id="9762614at2"/>
<dbReference type="PIRSF" id="PIRSF006402">
    <property type="entry name" value="UCP006402_thioredoxin"/>
    <property type="match status" value="1"/>
</dbReference>
<keyword evidence="4" id="KW-1185">Reference proteome</keyword>
<dbReference type="CDD" id="cd02955">
    <property type="entry name" value="SSP411"/>
    <property type="match status" value="1"/>
</dbReference>
<proteinExistence type="predicted"/>
<dbReference type="RefSeq" id="WP_069187024.1">
    <property type="nucleotide sequence ID" value="NZ_FLYE01000012.1"/>
</dbReference>
<accession>A0A1C3RGG9</accession>
<dbReference type="InterPro" id="IPR024705">
    <property type="entry name" value="Ssp411"/>
</dbReference>
<evidence type="ECO:0000256" key="1">
    <source>
        <dbReference type="SAM" id="MobiDB-lite"/>
    </source>
</evidence>
<dbReference type="EMBL" id="FLYE01000012">
    <property type="protein sequence ID" value="SCA56355.1"/>
    <property type="molecule type" value="Genomic_DNA"/>
</dbReference>